<gene>
    <name evidence="1" type="ORF">CQ14_31290</name>
</gene>
<dbReference type="Proteomes" id="UP000051660">
    <property type="component" value="Unassembled WGS sequence"/>
</dbReference>
<reference evidence="1 2" key="1">
    <citation type="submission" date="2014-03" db="EMBL/GenBank/DDBJ databases">
        <title>Bradyrhizobium valentinum sp. nov., isolated from effective nodules of Lupinus mariae-josephae, a lupine endemic of basic-lime soils in Eastern Spain.</title>
        <authorList>
            <person name="Duran D."/>
            <person name="Rey L."/>
            <person name="Navarro A."/>
            <person name="Busquets A."/>
            <person name="Imperial J."/>
            <person name="Ruiz-Argueso T."/>
        </authorList>
    </citation>
    <scope>NUCLEOTIDE SEQUENCE [LARGE SCALE GENOMIC DNA]</scope>
    <source>
        <strain evidence="1 2">CCBAU 23086</strain>
    </source>
</reference>
<proteinExistence type="predicted"/>
<accession>A0A0R3MXI3</accession>
<sequence>MLVCDLEGECEATNKAELDHALMKRYDSGVNHFRLFLDSNEWPSLIIMVSGEVAWLYFLSSSEHAGYRSVGAVPGLDPKGWTRFVSLGPQEELFPNDEVVPFADALRAAEEFSVTGQLPQCADWYELA</sequence>
<name>A0A0R3MXI3_9BRAD</name>
<evidence type="ECO:0008006" key="3">
    <source>
        <dbReference type="Google" id="ProtNLM"/>
    </source>
</evidence>
<dbReference type="EMBL" id="LLYB01000062">
    <property type="protein sequence ID" value="KRR24529.1"/>
    <property type="molecule type" value="Genomic_DNA"/>
</dbReference>
<dbReference type="OrthoDB" id="1821869at2"/>
<dbReference type="RefSeq" id="WP_082649872.1">
    <property type="nucleotide sequence ID" value="NZ_LLYB01000062.1"/>
</dbReference>
<dbReference type="InterPro" id="IPR025680">
    <property type="entry name" value="DddI"/>
</dbReference>
<comment type="caution">
    <text evidence="1">The sequence shown here is derived from an EMBL/GenBank/DDBJ whole genome shotgun (WGS) entry which is preliminary data.</text>
</comment>
<protein>
    <recommendedName>
        <fullName evidence="3">Immunity protein Imm1</fullName>
    </recommendedName>
</protein>
<organism evidence="1 2">
    <name type="scientific">Bradyrhizobium lablabi</name>
    <dbReference type="NCBI Taxonomy" id="722472"/>
    <lineage>
        <taxon>Bacteria</taxon>
        <taxon>Pseudomonadati</taxon>
        <taxon>Pseudomonadota</taxon>
        <taxon>Alphaproteobacteria</taxon>
        <taxon>Hyphomicrobiales</taxon>
        <taxon>Nitrobacteraceae</taxon>
        <taxon>Bradyrhizobium</taxon>
    </lineage>
</organism>
<evidence type="ECO:0000313" key="2">
    <source>
        <dbReference type="Proteomes" id="UP000051660"/>
    </source>
</evidence>
<dbReference type="Pfam" id="PF14430">
    <property type="entry name" value="Imm1"/>
    <property type="match status" value="1"/>
</dbReference>
<evidence type="ECO:0000313" key="1">
    <source>
        <dbReference type="EMBL" id="KRR24529.1"/>
    </source>
</evidence>
<dbReference type="AlphaFoldDB" id="A0A0R3MXI3"/>